<feature type="region of interest" description="Disordered" evidence="1">
    <location>
        <begin position="231"/>
        <end position="309"/>
    </location>
</feature>
<feature type="compositionally biased region" description="Low complexity" evidence="1">
    <location>
        <begin position="793"/>
        <end position="807"/>
    </location>
</feature>
<feature type="compositionally biased region" description="Polar residues" evidence="1">
    <location>
        <begin position="425"/>
        <end position="444"/>
    </location>
</feature>
<sequence length="1075" mass="110270">MLRGKHPPPLGAPLAPAAAVSALRLLGRPRRGPDPCLLVPPAQTAMLDAGLRRAPTHSHLPQSWAGAPGASGVSVQPASDSREQPEQLPQTEAAQGGAEGSPPRLESGTAALPPQGLHLSPPLATGRPAGALPAHEDPGEVPESLPAGGTSAGSVRRPVSPTPGTSLPSARAAAVQWGHLQALQQQLQLQKATLRRRQHAQEQLLLHRQKELEGWAGLPLTSLHLHASLPSARAGPGRVQEPDPAQIDAALPSGHPEAPQAQETCVGPLQPAEPEQAHPRPLPGPTGPQGRDLQAGREARTQQEADSGHWCGQARAWAFSSLPPTSMPSGKSQEQSLSEWGKGPPSGQASEGALWPLQRSLKLLQERLAAQRAALWGRPEACTGALSGGGETGLVTAHADAEPGRTGFGPPAERRAGPWGDPWTLPSQGASPGLLQQGSLSTPQEPALAQRAALGAGREPGELARSPPACTRPASTTAGLSTSAGGPSAVAPGHAEMVSLPGGLQGPSRPVPPLQGAPREPQAWPGAEGAAALHLSQDAQGHVSAEHTRHTGWCPPPSTQAPFTAPLPAAGPSAPWAPLWAEGSGGEPASRGQSPQLQDSLWRTSQPGQGSLQALQQRLAAQRETIIRGSEAQEGLLPEAGAEPKRLWGPCLAPSDSSTSSNPSGPPRLPGGPVGVSRAVLPQHGCRGGPQGPWSAQMRPHPCGRGAQGARPCSPPRPCEAQPVPLDHSGVKTSWQQLDAQRRTLRALDGAQEELLRCRPSELGKRVRAELGRSLPSPGLAGPDSGSHQGPRPTAALPGSPGGPALPRQVPWTVQLDSKGTAAGASEDAQADAGGGTAAERRAVERTPVLTPPPRTEEQPGRLGASSLSSEPVSRAPNGSLRRPSLAAAAPQEDLGLREHLEPQEDAARCGQRARAELPGLRQELDRRRGTLEGCSTGGWVSVHCGVAVGGGLAPAGIGAWLLATAPTFAWLPASGWNGVDTGTRSLTLRAEADRHGAQGLARADAKGHGGGWAPAHDGLVLGAAWLRGLCGPSHSVAPATLSSPRPAEAGPWGVWGRRVATGPATAAAQPAAPR</sequence>
<feature type="compositionally biased region" description="Polar residues" evidence="1">
    <location>
        <begin position="591"/>
        <end position="611"/>
    </location>
</feature>
<dbReference type="AlphaFoldDB" id="A0A8J6ANA8"/>
<proteinExistence type="predicted"/>
<feature type="compositionally biased region" description="Polar residues" evidence="1">
    <location>
        <begin position="322"/>
        <end position="338"/>
    </location>
</feature>
<reference evidence="2" key="1">
    <citation type="journal article" date="2021" name="Evol. Appl.">
        <title>The genome of the Pyrenean desman and the effects of bottlenecks and inbreeding on the genomic landscape of an endangered species.</title>
        <authorList>
            <person name="Escoda L."/>
            <person name="Castresana J."/>
        </authorList>
    </citation>
    <scope>NUCLEOTIDE SEQUENCE</scope>
    <source>
        <strain evidence="2">IBE-C5619</strain>
    </source>
</reference>
<protein>
    <submittedName>
        <fullName evidence="2">Centrosomal protein of 295 kDa</fullName>
    </submittedName>
</protein>
<evidence type="ECO:0000313" key="2">
    <source>
        <dbReference type="EMBL" id="KAG8522376.1"/>
    </source>
</evidence>
<feature type="region of interest" description="Disordered" evidence="1">
    <location>
        <begin position="321"/>
        <end position="352"/>
    </location>
</feature>
<dbReference type="Proteomes" id="UP000700334">
    <property type="component" value="Unassembled WGS sequence"/>
</dbReference>
<feature type="region of interest" description="Disordered" evidence="1">
    <location>
        <begin position="49"/>
        <end position="170"/>
    </location>
</feature>
<feature type="compositionally biased region" description="Low complexity" evidence="1">
    <location>
        <begin position="447"/>
        <end position="457"/>
    </location>
</feature>
<evidence type="ECO:0000313" key="3">
    <source>
        <dbReference type="Proteomes" id="UP000700334"/>
    </source>
</evidence>
<feature type="compositionally biased region" description="Low complexity" evidence="1">
    <location>
        <begin position="820"/>
        <end position="832"/>
    </location>
</feature>
<dbReference type="EMBL" id="JAGFMF010011436">
    <property type="protein sequence ID" value="KAG8522376.1"/>
    <property type="molecule type" value="Genomic_DNA"/>
</dbReference>
<feature type="region of interest" description="Disordered" evidence="1">
    <location>
        <begin position="773"/>
        <end position="896"/>
    </location>
</feature>
<feature type="compositionally biased region" description="Low complexity" evidence="1">
    <location>
        <begin position="654"/>
        <end position="663"/>
    </location>
</feature>
<gene>
    <name evidence="2" type="ORF">J0S82_002244</name>
</gene>
<evidence type="ECO:0000256" key="1">
    <source>
        <dbReference type="SAM" id="MobiDB-lite"/>
    </source>
</evidence>
<organism evidence="2 3">
    <name type="scientific">Galemys pyrenaicus</name>
    <name type="common">Iberian desman</name>
    <name type="synonym">Pyrenean desman</name>
    <dbReference type="NCBI Taxonomy" id="202257"/>
    <lineage>
        <taxon>Eukaryota</taxon>
        <taxon>Metazoa</taxon>
        <taxon>Chordata</taxon>
        <taxon>Craniata</taxon>
        <taxon>Vertebrata</taxon>
        <taxon>Euteleostomi</taxon>
        <taxon>Mammalia</taxon>
        <taxon>Eutheria</taxon>
        <taxon>Laurasiatheria</taxon>
        <taxon>Eulipotyphla</taxon>
        <taxon>Talpidae</taxon>
        <taxon>Galemys</taxon>
    </lineage>
</organism>
<feature type="compositionally biased region" description="Polar residues" evidence="1">
    <location>
        <begin position="473"/>
        <end position="485"/>
    </location>
</feature>
<name>A0A8J6ANA8_GALPY</name>
<feature type="compositionally biased region" description="Basic and acidic residues" evidence="1">
    <location>
        <begin position="294"/>
        <end position="307"/>
    </location>
</feature>
<feature type="region of interest" description="Disordered" evidence="1">
    <location>
        <begin position="689"/>
        <end position="731"/>
    </location>
</feature>
<accession>A0A8J6ANA8</accession>
<feature type="region of interest" description="Disordered" evidence="1">
    <location>
        <begin position="630"/>
        <end position="674"/>
    </location>
</feature>
<feature type="region of interest" description="Disordered" evidence="1">
    <location>
        <begin position="401"/>
        <end position="617"/>
    </location>
</feature>
<keyword evidence="3" id="KW-1185">Reference proteome</keyword>
<comment type="caution">
    <text evidence="2">The sequence shown here is derived from an EMBL/GenBank/DDBJ whole genome shotgun (WGS) entry which is preliminary data.</text>
</comment>